<feature type="domain" description="Xylanolytic transcriptional activator regulatory" evidence="8">
    <location>
        <begin position="2"/>
        <end position="112"/>
    </location>
</feature>
<dbReference type="Pfam" id="PF04082">
    <property type="entry name" value="Fungal_trans"/>
    <property type="match status" value="1"/>
</dbReference>
<dbReference type="AlphaFoldDB" id="A0A1V6QD40"/>
<evidence type="ECO:0000256" key="1">
    <source>
        <dbReference type="ARBA" id="ARBA00004123"/>
    </source>
</evidence>
<evidence type="ECO:0000256" key="4">
    <source>
        <dbReference type="ARBA" id="ARBA00023015"/>
    </source>
</evidence>
<reference evidence="10" key="1">
    <citation type="journal article" date="2017" name="Nat. Microbiol.">
        <title>Global analysis of biosynthetic gene clusters reveals vast potential of secondary metabolite production in Penicillium species.</title>
        <authorList>
            <person name="Nielsen J.C."/>
            <person name="Grijseels S."/>
            <person name="Prigent S."/>
            <person name="Ji B."/>
            <person name="Dainat J."/>
            <person name="Nielsen K.F."/>
            <person name="Frisvad J.C."/>
            <person name="Workman M."/>
            <person name="Nielsen J."/>
        </authorList>
    </citation>
    <scope>NUCLEOTIDE SEQUENCE [LARGE SCALE GENOMIC DNA]</scope>
    <source>
        <strain evidence="10">IBT 31811</strain>
    </source>
</reference>
<keyword evidence="7" id="KW-0539">Nucleus</keyword>
<keyword evidence="4" id="KW-0805">Transcription regulation</keyword>
<evidence type="ECO:0000256" key="6">
    <source>
        <dbReference type="ARBA" id="ARBA00023163"/>
    </source>
</evidence>
<proteinExistence type="predicted"/>
<keyword evidence="6" id="KW-0804">Transcription</keyword>
<evidence type="ECO:0000313" key="9">
    <source>
        <dbReference type="EMBL" id="OQD87123.1"/>
    </source>
</evidence>
<gene>
    <name evidence="9" type="ORF">PENANT_c006G07568</name>
</gene>
<dbReference type="Proteomes" id="UP000191672">
    <property type="component" value="Unassembled WGS sequence"/>
</dbReference>
<dbReference type="PANTHER" id="PTHR47782">
    <property type="entry name" value="ZN(II)2CYS6 TRANSCRIPTION FACTOR (EUROFUNG)-RELATED"/>
    <property type="match status" value="1"/>
</dbReference>
<dbReference type="InterPro" id="IPR052202">
    <property type="entry name" value="Yeast_MetPath_Reg"/>
</dbReference>
<dbReference type="CDD" id="cd12148">
    <property type="entry name" value="fungal_TF_MHR"/>
    <property type="match status" value="1"/>
</dbReference>
<dbReference type="GO" id="GO:0000981">
    <property type="term" value="F:DNA-binding transcription factor activity, RNA polymerase II-specific"/>
    <property type="evidence" value="ECO:0007669"/>
    <property type="project" value="TreeGrafter"/>
</dbReference>
<organism evidence="9 10">
    <name type="scientific">Penicillium antarcticum</name>
    <dbReference type="NCBI Taxonomy" id="416450"/>
    <lineage>
        <taxon>Eukaryota</taxon>
        <taxon>Fungi</taxon>
        <taxon>Dikarya</taxon>
        <taxon>Ascomycota</taxon>
        <taxon>Pezizomycotina</taxon>
        <taxon>Eurotiomycetes</taxon>
        <taxon>Eurotiomycetidae</taxon>
        <taxon>Eurotiales</taxon>
        <taxon>Aspergillaceae</taxon>
        <taxon>Penicillium</taxon>
    </lineage>
</organism>
<comment type="subcellular location">
    <subcellularLocation>
        <location evidence="1">Nucleus</location>
    </subcellularLocation>
</comment>
<evidence type="ECO:0000259" key="8">
    <source>
        <dbReference type="Pfam" id="PF04082"/>
    </source>
</evidence>
<keyword evidence="5" id="KW-0238">DNA-binding</keyword>
<dbReference type="GO" id="GO:0005634">
    <property type="term" value="C:nucleus"/>
    <property type="evidence" value="ECO:0007669"/>
    <property type="project" value="UniProtKB-SubCell"/>
</dbReference>
<keyword evidence="10" id="KW-1185">Reference proteome</keyword>
<dbReference type="GO" id="GO:0008270">
    <property type="term" value="F:zinc ion binding"/>
    <property type="evidence" value="ECO:0007669"/>
    <property type="project" value="InterPro"/>
</dbReference>
<protein>
    <recommendedName>
        <fullName evidence="8">Xylanolytic transcriptional activator regulatory domain-containing protein</fullName>
    </recommendedName>
</protein>
<dbReference type="GO" id="GO:0045944">
    <property type="term" value="P:positive regulation of transcription by RNA polymerase II"/>
    <property type="evidence" value="ECO:0007669"/>
    <property type="project" value="TreeGrafter"/>
</dbReference>
<keyword evidence="3" id="KW-0862">Zinc</keyword>
<accession>A0A1V6QD40</accession>
<dbReference type="GO" id="GO:0006351">
    <property type="term" value="P:DNA-templated transcription"/>
    <property type="evidence" value="ECO:0007669"/>
    <property type="project" value="InterPro"/>
</dbReference>
<evidence type="ECO:0000256" key="7">
    <source>
        <dbReference type="ARBA" id="ARBA00023242"/>
    </source>
</evidence>
<name>A0A1V6QD40_9EURO</name>
<dbReference type="PANTHER" id="PTHR47782:SF12">
    <property type="entry name" value="ZN(II)2CYS6 TRANSCRIPTION FACTOR (EUROFUNG)"/>
    <property type="match status" value="1"/>
</dbReference>
<comment type="caution">
    <text evidence="9">The sequence shown here is derived from an EMBL/GenBank/DDBJ whole genome shotgun (WGS) entry which is preliminary data.</text>
</comment>
<keyword evidence="2" id="KW-0479">Metal-binding</keyword>
<evidence type="ECO:0000313" key="10">
    <source>
        <dbReference type="Proteomes" id="UP000191672"/>
    </source>
</evidence>
<evidence type="ECO:0000256" key="2">
    <source>
        <dbReference type="ARBA" id="ARBA00022723"/>
    </source>
</evidence>
<evidence type="ECO:0000256" key="3">
    <source>
        <dbReference type="ARBA" id="ARBA00022833"/>
    </source>
</evidence>
<dbReference type="EMBL" id="MDYN01000006">
    <property type="protein sequence ID" value="OQD87123.1"/>
    <property type="molecule type" value="Genomic_DNA"/>
</dbReference>
<dbReference type="InterPro" id="IPR007219">
    <property type="entry name" value="XnlR_reg_dom"/>
</dbReference>
<dbReference type="GO" id="GO:0043565">
    <property type="term" value="F:sequence-specific DNA binding"/>
    <property type="evidence" value="ECO:0007669"/>
    <property type="project" value="TreeGrafter"/>
</dbReference>
<evidence type="ECO:0000256" key="5">
    <source>
        <dbReference type="ARBA" id="ARBA00023125"/>
    </source>
</evidence>
<sequence length="249" mass="28118">MSKRCFWVAYDIDRVAAFILGRPVGFPDNLNDAELPLGIEDESIAHQGILANPRAADDQAPTIMTGTLHSIKLRQLWAKFHANLYSPLPQYYDFSRQFATVDGLRQELEEWHASAPTHLDYASSHLLSVFALDEWFRISYNYSILILYRSYISGILGDEEDLKKHSKTAPAVLVISACYMVDFTKMGTPSDILPPELSPRDWSLGLDDLAMPQGTDWLIQEILQEFPEPPPEVTDIGRAGENSHIHPTF</sequence>